<proteinExistence type="predicted"/>
<keyword evidence="2" id="KW-0812">Transmembrane</keyword>
<feature type="transmembrane region" description="Helical" evidence="2">
    <location>
        <begin position="218"/>
        <end position="240"/>
    </location>
</feature>
<feature type="transmembrane region" description="Helical" evidence="2">
    <location>
        <begin position="6"/>
        <end position="25"/>
    </location>
</feature>
<evidence type="ECO:0000313" key="4">
    <source>
        <dbReference type="Proteomes" id="UP000703269"/>
    </source>
</evidence>
<feature type="transmembrane region" description="Helical" evidence="2">
    <location>
        <begin position="190"/>
        <end position="212"/>
    </location>
</feature>
<dbReference type="EMBL" id="BPQB01000027">
    <property type="protein sequence ID" value="GJE92651.1"/>
    <property type="molecule type" value="Genomic_DNA"/>
</dbReference>
<evidence type="ECO:0000256" key="2">
    <source>
        <dbReference type="SAM" id="Phobius"/>
    </source>
</evidence>
<feature type="transmembrane region" description="Helical" evidence="2">
    <location>
        <begin position="103"/>
        <end position="124"/>
    </location>
</feature>
<evidence type="ECO:0000313" key="3">
    <source>
        <dbReference type="EMBL" id="GJE92651.1"/>
    </source>
</evidence>
<feature type="compositionally biased region" description="Basic and acidic residues" evidence="1">
    <location>
        <begin position="285"/>
        <end position="309"/>
    </location>
</feature>
<accession>A0A9P3LEL4</accession>
<sequence>MVGVFSTGFYVWYWLLSLPKVEWALLTRKMRFNWAHVSYFIARYFHLATVLTIIVTTNVQKILLNCDSAAGLKVTAILGNTAVAAASTNLGLRAVAMWKDIRLIRLALAIICAVHGVFAFVMGLESVQSKWDPTHHVCMVLTAKGQPQLLGFYTFTLVWDLIILVFTLAGMRRQGLPSSSPLWTTVVSQGLGYVLISCAACIPMMIMVSLNLNNTMNVILTAPGGTICVITSSAFVTSLLEMRESDSASLASRPKPARAASLRKSDGVSHALTTHIELYASEGRTSCEPERDPADDDARTRPEFYADMP</sequence>
<gene>
    <name evidence="3" type="ORF">PsYK624_088060</name>
</gene>
<feature type="transmembrane region" description="Helical" evidence="2">
    <location>
        <begin position="37"/>
        <end position="56"/>
    </location>
</feature>
<feature type="transmembrane region" description="Helical" evidence="2">
    <location>
        <begin position="76"/>
        <end position="96"/>
    </location>
</feature>
<keyword evidence="2" id="KW-1133">Transmembrane helix</keyword>
<keyword evidence="4" id="KW-1185">Reference proteome</keyword>
<dbReference type="OrthoDB" id="2742220at2759"/>
<feature type="region of interest" description="Disordered" evidence="1">
    <location>
        <begin position="282"/>
        <end position="309"/>
    </location>
</feature>
<dbReference type="Proteomes" id="UP000703269">
    <property type="component" value="Unassembled WGS sequence"/>
</dbReference>
<organism evidence="3 4">
    <name type="scientific">Phanerochaete sordida</name>
    <dbReference type="NCBI Taxonomy" id="48140"/>
    <lineage>
        <taxon>Eukaryota</taxon>
        <taxon>Fungi</taxon>
        <taxon>Dikarya</taxon>
        <taxon>Basidiomycota</taxon>
        <taxon>Agaricomycotina</taxon>
        <taxon>Agaricomycetes</taxon>
        <taxon>Polyporales</taxon>
        <taxon>Phanerochaetaceae</taxon>
        <taxon>Phanerochaete</taxon>
    </lineage>
</organism>
<name>A0A9P3LEL4_9APHY</name>
<feature type="transmembrane region" description="Helical" evidence="2">
    <location>
        <begin position="149"/>
        <end position="169"/>
    </location>
</feature>
<dbReference type="AlphaFoldDB" id="A0A9P3LEL4"/>
<protein>
    <submittedName>
        <fullName evidence="3">Uncharacterized protein</fullName>
    </submittedName>
</protein>
<keyword evidence="2" id="KW-0472">Membrane</keyword>
<comment type="caution">
    <text evidence="3">The sequence shown here is derived from an EMBL/GenBank/DDBJ whole genome shotgun (WGS) entry which is preliminary data.</text>
</comment>
<evidence type="ECO:0000256" key="1">
    <source>
        <dbReference type="SAM" id="MobiDB-lite"/>
    </source>
</evidence>
<reference evidence="3 4" key="1">
    <citation type="submission" date="2021-08" db="EMBL/GenBank/DDBJ databases">
        <title>Draft Genome Sequence of Phanerochaete sordida strain YK-624.</title>
        <authorList>
            <person name="Mori T."/>
            <person name="Dohra H."/>
            <person name="Suzuki T."/>
            <person name="Kawagishi H."/>
            <person name="Hirai H."/>
        </authorList>
    </citation>
    <scope>NUCLEOTIDE SEQUENCE [LARGE SCALE GENOMIC DNA]</scope>
    <source>
        <strain evidence="3 4">YK-624</strain>
    </source>
</reference>